<evidence type="ECO:0000259" key="14">
    <source>
        <dbReference type="SMART" id="SM01016"/>
    </source>
</evidence>
<feature type="domain" description="Arginyl tRNA synthetase N-terminal" evidence="14">
    <location>
        <begin position="2"/>
        <end position="85"/>
    </location>
</feature>
<evidence type="ECO:0000256" key="10">
    <source>
        <dbReference type="ARBA" id="ARBA00049339"/>
    </source>
</evidence>
<dbReference type="NCBIfam" id="TIGR00456">
    <property type="entry name" value="argS"/>
    <property type="match status" value="1"/>
</dbReference>
<dbReference type="InterPro" id="IPR008909">
    <property type="entry name" value="DALR_anticod-bd"/>
</dbReference>
<dbReference type="InterPro" id="IPR035684">
    <property type="entry name" value="ArgRS_core"/>
</dbReference>
<keyword evidence="4 11" id="KW-0963">Cytoplasm</keyword>
<evidence type="ECO:0000313" key="15">
    <source>
        <dbReference type="EMBL" id="MBB6452312.1"/>
    </source>
</evidence>
<keyword evidence="16" id="KW-1185">Reference proteome</keyword>
<sequence>MMNVKNNFAKILWEQLKDDLDVQEIEGLIEKPKHTDFGDLAFPCFSLAAKRKMAPQKIAEQISKNINSSLFEKIEVVGPYVNVFLNKSQVFTTIISEILSKKESYGSNNIGKGEVVTIDMSSPNIAKPFSMGHLRSTVIGNAIALIHAKCGFKPIKINHLGDWGTQFGKLIAAYKHWGVEEKVKQKTIQELLALYVKFHEEAENNKQLEVEGREWFKQLEDGHEEATSLWSWFREESLKEFNRIYEMLNIQFDSTAGEAFYNDKMESVVELLENKELLTESDSAKVVLLEDEQLPPCLIKKSDGATLYATRDLAAALYRQQTYQFAKSLYVVGNEQTLHFKQLKAVLQKLEYDWASNLHHIGFGMMLKDGKKMSTRKGEVVFLEDVLRESISLAQDNIEKKNPTLENKSQVAHMVGVGAIVFHDLKNYRMNDIDFSLEDITRFEGETGPYVQYTNARACSILRKANRETIQTPTLFTLRHDSEWELVMLLLEFPTVIQHALQKYDPSLVAKFIVDLAQAFNKYYGEVKILSDDEQKEERIALVAATSTVLTEGLRLLGMKAPIQM</sequence>
<dbReference type="SMART" id="SM01016">
    <property type="entry name" value="Arg_tRNA_synt_N"/>
    <property type="match status" value="1"/>
</dbReference>
<keyword evidence="9 11" id="KW-0030">Aminoacyl-tRNA synthetase</keyword>
<evidence type="ECO:0000256" key="6">
    <source>
        <dbReference type="ARBA" id="ARBA00022741"/>
    </source>
</evidence>
<evidence type="ECO:0000256" key="3">
    <source>
        <dbReference type="ARBA" id="ARBA00011245"/>
    </source>
</evidence>
<comment type="catalytic activity">
    <reaction evidence="10 11">
        <text>tRNA(Arg) + L-arginine + ATP = L-arginyl-tRNA(Arg) + AMP + diphosphate</text>
        <dbReference type="Rhea" id="RHEA:20301"/>
        <dbReference type="Rhea" id="RHEA-COMP:9658"/>
        <dbReference type="Rhea" id="RHEA-COMP:9673"/>
        <dbReference type="ChEBI" id="CHEBI:30616"/>
        <dbReference type="ChEBI" id="CHEBI:32682"/>
        <dbReference type="ChEBI" id="CHEBI:33019"/>
        <dbReference type="ChEBI" id="CHEBI:78442"/>
        <dbReference type="ChEBI" id="CHEBI:78513"/>
        <dbReference type="ChEBI" id="CHEBI:456215"/>
        <dbReference type="EC" id="6.1.1.19"/>
    </reaction>
</comment>
<dbReference type="Pfam" id="PF03485">
    <property type="entry name" value="Arg_tRNA_synt_N"/>
    <property type="match status" value="1"/>
</dbReference>
<dbReference type="EC" id="6.1.1.19" evidence="11"/>
<dbReference type="Pfam" id="PF00750">
    <property type="entry name" value="tRNA-synt_1d"/>
    <property type="match status" value="1"/>
</dbReference>
<dbReference type="SUPFAM" id="SSF52374">
    <property type="entry name" value="Nucleotidylyl transferase"/>
    <property type="match status" value="1"/>
</dbReference>
<reference evidence="15 16" key="1">
    <citation type="submission" date="2020-08" db="EMBL/GenBank/DDBJ databases">
        <title>Genomic Encyclopedia of Type Strains, Phase IV (KMG-IV): sequencing the most valuable type-strain genomes for metagenomic binning, comparative biology and taxonomic classification.</title>
        <authorList>
            <person name="Goeker M."/>
        </authorList>
    </citation>
    <scope>NUCLEOTIDE SEQUENCE [LARGE SCALE GENOMIC DNA]</scope>
    <source>
        <strain evidence="15 16">DSM 19612</strain>
    </source>
</reference>
<evidence type="ECO:0000256" key="7">
    <source>
        <dbReference type="ARBA" id="ARBA00022840"/>
    </source>
</evidence>
<evidence type="ECO:0000256" key="9">
    <source>
        <dbReference type="ARBA" id="ARBA00023146"/>
    </source>
</evidence>
<comment type="subunit">
    <text evidence="3 11">Monomer.</text>
</comment>
<evidence type="ECO:0000256" key="2">
    <source>
        <dbReference type="ARBA" id="ARBA00005594"/>
    </source>
</evidence>
<keyword evidence="6 11" id="KW-0547">Nucleotide-binding</keyword>
<dbReference type="FunFam" id="1.10.730.10:FF:000006">
    <property type="entry name" value="Arginyl-tRNA synthetase 2, mitochondrial"/>
    <property type="match status" value="1"/>
</dbReference>
<dbReference type="Gene3D" id="3.40.50.620">
    <property type="entry name" value="HUPs"/>
    <property type="match status" value="1"/>
</dbReference>
<evidence type="ECO:0000256" key="5">
    <source>
        <dbReference type="ARBA" id="ARBA00022598"/>
    </source>
</evidence>
<evidence type="ECO:0000256" key="1">
    <source>
        <dbReference type="ARBA" id="ARBA00004496"/>
    </source>
</evidence>
<dbReference type="EMBL" id="JACHGH010000002">
    <property type="protein sequence ID" value="MBB6452312.1"/>
    <property type="molecule type" value="Genomic_DNA"/>
</dbReference>
<feature type="short sequence motif" description="'HIGH' region" evidence="11">
    <location>
        <begin position="123"/>
        <end position="133"/>
    </location>
</feature>
<feature type="domain" description="DALR anticodon binding" evidence="13">
    <location>
        <begin position="451"/>
        <end position="565"/>
    </location>
</feature>
<comment type="caution">
    <text evidence="15">The sequence shown here is derived from an EMBL/GenBank/DDBJ whole genome shotgun (WGS) entry which is preliminary data.</text>
</comment>
<dbReference type="Proteomes" id="UP000581688">
    <property type="component" value="Unassembled WGS sequence"/>
</dbReference>
<dbReference type="InterPro" id="IPR014729">
    <property type="entry name" value="Rossmann-like_a/b/a_fold"/>
</dbReference>
<dbReference type="InterPro" id="IPR001278">
    <property type="entry name" value="Arg-tRNA-ligase"/>
</dbReference>
<dbReference type="GO" id="GO:0006420">
    <property type="term" value="P:arginyl-tRNA aminoacylation"/>
    <property type="evidence" value="ECO:0007669"/>
    <property type="project" value="UniProtKB-UniRule"/>
</dbReference>
<evidence type="ECO:0000256" key="11">
    <source>
        <dbReference type="HAMAP-Rule" id="MF_00123"/>
    </source>
</evidence>
<accession>A0A841Q1X9</accession>
<gene>
    <name evidence="11" type="primary">argS</name>
    <name evidence="15" type="ORF">HNQ94_000757</name>
</gene>
<dbReference type="PANTHER" id="PTHR11956">
    <property type="entry name" value="ARGINYL-TRNA SYNTHETASE"/>
    <property type="match status" value="1"/>
</dbReference>
<dbReference type="SUPFAM" id="SSF55190">
    <property type="entry name" value="Arginyl-tRNA synthetase (ArgRS), N-terminal 'additional' domain"/>
    <property type="match status" value="1"/>
</dbReference>
<dbReference type="HAMAP" id="MF_00123">
    <property type="entry name" value="Arg_tRNA_synth"/>
    <property type="match status" value="1"/>
</dbReference>
<dbReference type="InterPro" id="IPR036695">
    <property type="entry name" value="Arg-tRNA-synth_N_sf"/>
</dbReference>
<dbReference type="Pfam" id="PF05746">
    <property type="entry name" value="DALR_1"/>
    <property type="match status" value="1"/>
</dbReference>
<evidence type="ECO:0000313" key="16">
    <source>
        <dbReference type="Proteomes" id="UP000581688"/>
    </source>
</evidence>
<comment type="subcellular location">
    <subcellularLocation>
        <location evidence="1 11">Cytoplasm</location>
    </subcellularLocation>
</comment>
<protein>
    <recommendedName>
        <fullName evidence="11">Arginine--tRNA ligase</fullName>
        <ecNumber evidence="11">6.1.1.19</ecNumber>
    </recommendedName>
    <alternativeName>
        <fullName evidence="11">Arginyl-tRNA synthetase</fullName>
        <shortName evidence="11">ArgRS</shortName>
    </alternativeName>
</protein>
<dbReference type="CDD" id="cd07956">
    <property type="entry name" value="Anticodon_Ia_Arg"/>
    <property type="match status" value="1"/>
</dbReference>
<dbReference type="GO" id="GO:0004814">
    <property type="term" value="F:arginine-tRNA ligase activity"/>
    <property type="evidence" value="ECO:0007669"/>
    <property type="project" value="UniProtKB-UniRule"/>
</dbReference>
<dbReference type="PANTHER" id="PTHR11956:SF5">
    <property type="entry name" value="ARGININE--TRNA LIGASE, CYTOPLASMIC"/>
    <property type="match status" value="1"/>
</dbReference>
<evidence type="ECO:0000256" key="4">
    <source>
        <dbReference type="ARBA" id="ARBA00022490"/>
    </source>
</evidence>
<dbReference type="AlphaFoldDB" id="A0A841Q1X9"/>
<dbReference type="CDD" id="cd00671">
    <property type="entry name" value="ArgRS_core"/>
    <property type="match status" value="1"/>
</dbReference>
<dbReference type="GO" id="GO:0005737">
    <property type="term" value="C:cytoplasm"/>
    <property type="evidence" value="ECO:0007669"/>
    <property type="project" value="UniProtKB-SubCell"/>
</dbReference>
<dbReference type="SMART" id="SM00836">
    <property type="entry name" value="DALR_1"/>
    <property type="match status" value="1"/>
</dbReference>
<name>A0A841Q1X9_9BACI</name>
<dbReference type="InterPro" id="IPR009080">
    <property type="entry name" value="tRNAsynth_Ia_anticodon-bd"/>
</dbReference>
<comment type="similarity">
    <text evidence="2 11 12">Belongs to the class-I aminoacyl-tRNA synthetase family.</text>
</comment>
<keyword evidence="5 11" id="KW-0436">Ligase</keyword>
<dbReference type="InterPro" id="IPR005148">
    <property type="entry name" value="Arg-tRNA-synth_N"/>
</dbReference>
<evidence type="ECO:0000259" key="13">
    <source>
        <dbReference type="SMART" id="SM00836"/>
    </source>
</evidence>
<keyword evidence="8 11" id="KW-0648">Protein biosynthesis</keyword>
<evidence type="ECO:0000256" key="12">
    <source>
        <dbReference type="RuleBase" id="RU363038"/>
    </source>
</evidence>
<dbReference type="SUPFAM" id="SSF47323">
    <property type="entry name" value="Anticodon-binding domain of a subclass of class I aminoacyl-tRNA synthetases"/>
    <property type="match status" value="1"/>
</dbReference>
<dbReference type="FunFam" id="3.40.50.620:FF:000116">
    <property type="entry name" value="Arginine--tRNA ligase"/>
    <property type="match status" value="1"/>
</dbReference>
<dbReference type="Gene3D" id="3.30.1360.70">
    <property type="entry name" value="Arginyl tRNA synthetase N-terminal domain"/>
    <property type="match status" value="1"/>
</dbReference>
<dbReference type="PRINTS" id="PR01038">
    <property type="entry name" value="TRNASYNTHARG"/>
</dbReference>
<dbReference type="GO" id="GO:0005524">
    <property type="term" value="F:ATP binding"/>
    <property type="evidence" value="ECO:0007669"/>
    <property type="project" value="UniProtKB-UniRule"/>
</dbReference>
<evidence type="ECO:0000256" key="8">
    <source>
        <dbReference type="ARBA" id="ARBA00022917"/>
    </source>
</evidence>
<organism evidence="15 16">
    <name type="scientific">Salirhabdus euzebyi</name>
    <dbReference type="NCBI Taxonomy" id="394506"/>
    <lineage>
        <taxon>Bacteria</taxon>
        <taxon>Bacillati</taxon>
        <taxon>Bacillota</taxon>
        <taxon>Bacilli</taxon>
        <taxon>Bacillales</taxon>
        <taxon>Bacillaceae</taxon>
        <taxon>Salirhabdus</taxon>
    </lineage>
</organism>
<keyword evidence="7 11" id="KW-0067">ATP-binding</keyword>
<dbReference type="Gene3D" id="1.10.730.10">
    <property type="entry name" value="Isoleucyl-tRNA Synthetase, Domain 1"/>
    <property type="match status" value="1"/>
</dbReference>
<proteinExistence type="inferred from homology"/>